<feature type="transmembrane region" description="Helical" evidence="7">
    <location>
        <begin position="253"/>
        <end position="273"/>
    </location>
</feature>
<feature type="transmembrane region" description="Helical" evidence="7">
    <location>
        <begin position="300"/>
        <end position="322"/>
    </location>
</feature>
<proteinExistence type="inferred from homology"/>
<accession>A0ABS1EV29</accession>
<evidence type="ECO:0000256" key="4">
    <source>
        <dbReference type="ARBA" id="ARBA00022989"/>
    </source>
</evidence>
<protein>
    <submittedName>
        <fullName evidence="10">ABC transporter permease</fullName>
    </submittedName>
</protein>
<keyword evidence="5 7" id="KW-0472">Membrane</keyword>
<evidence type="ECO:0000256" key="5">
    <source>
        <dbReference type="ARBA" id="ARBA00023136"/>
    </source>
</evidence>
<gene>
    <name evidence="10" type="ORF">JHL18_21385</name>
</gene>
<evidence type="ECO:0000256" key="1">
    <source>
        <dbReference type="ARBA" id="ARBA00004651"/>
    </source>
</evidence>
<keyword evidence="4 7" id="KW-1133">Transmembrane helix</keyword>
<sequence>MLKSLLIQIKTHPLGSFFLIITYAVCILALSLGLSYSTYAKQSDLDFNNGNPDHIARKTINFSDSIDFEKFIKLSETTGENAEVQIFRQGLSITKSETANMTAVYYKILPEYIVPILDGRYFNQTEIEKGAKVAVIGKNLDKSTYTKGDEKYINIGNDTFKIIGIVGRTKNSDTFANSLYIPLKALSTSMQATINEDMQLSVLIRKNDMKPTSESKAFNEGILQMDPDATIENERVISTSFGNDRLKNTIFEILLMLVIGIINVANISVFWILDRTKEFAVKKTFGAGNYTLGYEILKEMLALSLTGALISILLQYGINYSLGDLFKFSITPSLANFILILLLSVICGFIVTFIILKKVMKMQPAAVLKS</sequence>
<dbReference type="EMBL" id="JAENHN010000059">
    <property type="protein sequence ID" value="MBK1813179.1"/>
    <property type="molecule type" value="Genomic_DNA"/>
</dbReference>
<evidence type="ECO:0000256" key="3">
    <source>
        <dbReference type="ARBA" id="ARBA00022692"/>
    </source>
</evidence>
<dbReference type="Proteomes" id="UP000596739">
    <property type="component" value="Unassembled WGS sequence"/>
</dbReference>
<comment type="subcellular location">
    <subcellularLocation>
        <location evidence="1">Cell membrane</location>
        <topology evidence="1">Multi-pass membrane protein</topology>
    </subcellularLocation>
</comment>
<feature type="domain" description="MacB-like periplasmic core" evidence="9">
    <location>
        <begin position="17"/>
        <end position="205"/>
    </location>
</feature>
<dbReference type="InterPro" id="IPR003838">
    <property type="entry name" value="ABC3_permease_C"/>
</dbReference>
<dbReference type="InterPro" id="IPR050250">
    <property type="entry name" value="Macrolide_Exporter_MacB"/>
</dbReference>
<keyword evidence="2" id="KW-1003">Cell membrane</keyword>
<feature type="transmembrane region" description="Helical" evidence="7">
    <location>
        <begin position="334"/>
        <end position="356"/>
    </location>
</feature>
<evidence type="ECO:0000259" key="9">
    <source>
        <dbReference type="Pfam" id="PF12704"/>
    </source>
</evidence>
<dbReference type="Pfam" id="PF02687">
    <property type="entry name" value="FtsX"/>
    <property type="match status" value="1"/>
</dbReference>
<reference evidence="11" key="1">
    <citation type="submission" date="2021-01" db="EMBL/GenBank/DDBJ databases">
        <title>Genome public.</title>
        <authorList>
            <person name="Liu C."/>
            <person name="Sun Q."/>
        </authorList>
    </citation>
    <scope>NUCLEOTIDE SEQUENCE [LARGE SCALE GENOMIC DNA]</scope>
    <source>
        <strain evidence="11">YIM B02505</strain>
    </source>
</reference>
<feature type="transmembrane region" description="Helical" evidence="7">
    <location>
        <begin position="12"/>
        <end position="36"/>
    </location>
</feature>
<evidence type="ECO:0000313" key="11">
    <source>
        <dbReference type="Proteomes" id="UP000596739"/>
    </source>
</evidence>
<evidence type="ECO:0000256" key="7">
    <source>
        <dbReference type="SAM" id="Phobius"/>
    </source>
</evidence>
<evidence type="ECO:0000256" key="2">
    <source>
        <dbReference type="ARBA" id="ARBA00022475"/>
    </source>
</evidence>
<feature type="domain" description="ABC3 transporter permease C-terminal" evidence="8">
    <location>
        <begin position="251"/>
        <end position="364"/>
    </location>
</feature>
<dbReference type="PANTHER" id="PTHR30572">
    <property type="entry name" value="MEMBRANE COMPONENT OF TRANSPORTER-RELATED"/>
    <property type="match status" value="1"/>
</dbReference>
<evidence type="ECO:0000259" key="8">
    <source>
        <dbReference type="Pfam" id="PF02687"/>
    </source>
</evidence>
<organism evidence="10 11">
    <name type="scientific">Clostridium yunnanense</name>
    <dbReference type="NCBI Taxonomy" id="2800325"/>
    <lineage>
        <taxon>Bacteria</taxon>
        <taxon>Bacillati</taxon>
        <taxon>Bacillota</taxon>
        <taxon>Clostridia</taxon>
        <taxon>Eubacteriales</taxon>
        <taxon>Clostridiaceae</taxon>
        <taxon>Clostridium</taxon>
    </lineage>
</organism>
<evidence type="ECO:0000313" key="10">
    <source>
        <dbReference type="EMBL" id="MBK1813179.1"/>
    </source>
</evidence>
<dbReference type="InterPro" id="IPR025857">
    <property type="entry name" value="MacB_PCD"/>
</dbReference>
<dbReference type="RefSeq" id="WP_200273040.1">
    <property type="nucleotide sequence ID" value="NZ_JAENHN010000059.1"/>
</dbReference>
<comment type="caution">
    <text evidence="10">The sequence shown here is derived from an EMBL/GenBank/DDBJ whole genome shotgun (WGS) entry which is preliminary data.</text>
</comment>
<keyword evidence="11" id="KW-1185">Reference proteome</keyword>
<dbReference type="Pfam" id="PF12704">
    <property type="entry name" value="MacB_PCD"/>
    <property type="match status" value="1"/>
</dbReference>
<dbReference type="PANTHER" id="PTHR30572:SF4">
    <property type="entry name" value="ABC TRANSPORTER PERMEASE YTRF"/>
    <property type="match status" value="1"/>
</dbReference>
<evidence type="ECO:0000256" key="6">
    <source>
        <dbReference type="ARBA" id="ARBA00038076"/>
    </source>
</evidence>
<name>A0ABS1EV29_9CLOT</name>
<keyword evidence="3 7" id="KW-0812">Transmembrane</keyword>
<comment type="similarity">
    <text evidence="6">Belongs to the ABC-4 integral membrane protein family.</text>
</comment>